<gene>
    <name evidence="4" type="ORF">HELGO_WM2605</name>
</gene>
<dbReference type="GO" id="GO:0043456">
    <property type="term" value="P:regulation of pentose-phosphate shunt"/>
    <property type="evidence" value="ECO:0007669"/>
    <property type="project" value="TreeGrafter"/>
</dbReference>
<dbReference type="PANTHER" id="PTHR46517">
    <property type="entry name" value="FRUCTOSE-2,6-BISPHOSPHATASE TIGAR"/>
    <property type="match status" value="1"/>
</dbReference>
<feature type="binding site" evidence="3">
    <location>
        <begin position="83"/>
        <end position="86"/>
    </location>
    <ligand>
        <name>substrate</name>
    </ligand>
</feature>
<dbReference type="GO" id="GO:0004331">
    <property type="term" value="F:fructose-2,6-bisphosphate 2-phosphatase activity"/>
    <property type="evidence" value="ECO:0007669"/>
    <property type="project" value="TreeGrafter"/>
</dbReference>
<protein>
    <submittedName>
        <fullName evidence="4">Histidine phosphatase family protein</fullName>
    </submittedName>
</protein>
<proteinExistence type="predicted"/>
<reference evidence="4" key="1">
    <citation type="submission" date="2020-01" db="EMBL/GenBank/DDBJ databases">
        <authorList>
            <person name="Meier V. D."/>
            <person name="Meier V D."/>
        </authorList>
    </citation>
    <scope>NUCLEOTIDE SEQUENCE</scope>
    <source>
        <strain evidence="4">HLG_WM_MAG_12</strain>
    </source>
</reference>
<feature type="active site" description="Proton donor/acceptor" evidence="2">
    <location>
        <position position="83"/>
    </location>
</feature>
<evidence type="ECO:0000256" key="1">
    <source>
        <dbReference type="ARBA" id="ARBA00022801"/>
    </source>
</evidence>
<dbReference type="CDD" id="cd07067">
    <property type="entry name" value="HP_PGM_like"/>
    <property type="match status" value="1"/>
</dbReference>
<dbReference type="Pfam" id="PF00300">
    <property type="entry name" value="His_Phos_1"/>
    <property type="match status" value="1"/>
</dbReference>
<dbReference type="PROSITE" id="PS00175">
    <property type="entry name" value="PG_MUTASE"/>
    <property type="match status" value="1"/>
</dbReference>
<sequence>MKFYITRHGQTEDNVKGILTGQNQGVLTELGIQQAQKLGLRLKNEVIDFVYSSDLERAVDTARNICEFFPMSKTIQYNELLRERNYGGIAEPIKRKPEGMIFTELPNVESPQQVFDRIKKVADFIINKHDDYENILVVAHGSANRLLVAYLLGYDTLELATQVESQKNAAINIIEIDKETRKANAELLNCDRHLNF</sequence>
<dbReference type="SMART" id="SM00855">
    <property type="entry name" value="PGAM"/>
    <property type="match status" value="1"/>
</dbReference>
<dbReference type="PANTHER" id="PTHR46517:SF1">
    <property type="entry name" value="FRUCTOSE-2,6-BISPHOSPHATASE TIGAR"/>
    <property type="match status" value="1"/>
</dbReference>
<feature type="binding site" evidence="3">
    <location>
        <begin position="20"/>
        <end position="21"/>
    </location>
    <ligand>
        <name>substrate</name>
    </ligand>
</feature>
<dbReference type="InterPro" id="IPR051695">
    <property type="entry name" value="Phosphoglycerate_Mutase"/>
</dbReference>
<evidence type="ECO:0000256" key="2">
    <source>
        <dbReference type="PIRSR" id="PIRSR613078-1"/>
    </source>
</evidence>
<dbReference type="AlphaFoldDB" id="A0A6S6S9P1"/>
<dbReference type="SUPFAM" id="SSF53254">
    <property type="entry name" value="Phosphoglycerate mutase-like"/>
    <property type="match status" value="1"/>
</dbReference>
<name>A0A6S6S9P1_9BACT</name>
<dbReference type="Gene3D" id="3.40.50.1240">
    <property type="entry name" value="Phosphoglycerate mutase-like"/>
    <property type="match status" value="1"/>
</dbReference>
<dbReference type="InterPro" id="IPR001345">
    <property type="entry name" value="PG/BPGM_mutase_AS"/>
</dbReference>
<dbReference type="EMBL" id="CACVAW010000010">
    <property type="protein sequence ID" value="CAA6802936.1"/>
    <property type="molecule type" value="Genomic_DNA"/>
</dbReference>
<accession>A0A6S6S9P1</accession>
<keyword evidence="1" id="KW-0378">Hydrolase</keyword>
<organism evidence="4">
    <name type="scientific">uncultured Campylobacterales bacterium</name>
    <dbReference type="NCBI Taxonomy" id="352960"/>
    <lineage>
        <taxon>Bacteria</taxon>
        <taxon>Pseudomonadati</taxon>
        <taxon>Campylobacterota</taxon>
        <taxon>Epsilonproteobacteria</taxon>
        <taxon>Campylobacterales</taxon>
        <taxon>environmental samples</taxon>
    </lineage>
</organism>
<dbReference type="GO" id="GO:0045820">
    <property type="term" value="P:negative regulation of glycolytic process"/>
    <property type="evidence" value="ECO:0007669"/>
    <property type="project" value="TreeGrafter"/>
</dbReference>
<feature type="binding site" evidence="3">
    <location>
        <position position="57"/>
    </location>
    <ligand>
        <name>substrate</name>
    </ligand>
</feature>
<dbReference type="InterPro" id="IPR013078">
    <property type="entry name" value="His_Pase_superF_clade-1"/>
</dbReference>
<feature type="active site" description="Tele-phosphohistidine intermediate" evidence="2">
    <location>
        <position position="8"/>
    </location>
</feature>
<evidence type="ECO:0000313" key="4">
    <source>
        <dbReference type="EMBL" id="CAA6802936.1"/>
    </source>
</evidence>
<dbReference type="GO" id="GO:0005829">
    <property type="term" value="C:cytosol"/>
    <property type="evidence" value="ECO:0007669"/>
    <property type="project" value="TreeGrafter"/>
</dbReference>
<dbReference type="InterPro" id="IPR029033">
    <property type="entry name" value="His_PPase_superfam"/>
</dbReference>
<evidence type="ECO:0000256" key="3">
    <source>
        <dbReference type="PIRSR" id="PIRSR613078-2"/>
    </source>
</evidence>
<feature type="binding site" evidence="3">
    <location>
        <begin position="7"/>
        <end position="14"/>
    </location>
    <ligand>
        <name>substrate</name>
    </ligand>
</feature>